<accession>A0A1I3WHD6</accession>
<dbReference type="Proteomes" id="UP000199111">
    <property type="component" value="Unassembled WGS sequence"/>
</dbReference>
<keyword evidence="8" id="KW-1185">Reference proteome</keyword>
<name>A0A1I3WHD6_9ACTN</name>
<dbReference type="Pfam" id="PF08281">
    <property type="entry name" value="Sigma70_r4_2"/>
    <property type="match status" value="1"/>
</dbReference>
<dbReference type="GO" id="GO:0006352">
    <property type="term" value="P:DNA-templated transcription initiation"/>
    <property type="evidence" value="ECO:0007669"/>
    <property type="project" value="InterPro"/>
</dbReference>
<dbReference type="Gene3D" id="1.10.10.10">
    <property type="entry name" value="Winged helix-like DNA-binding domain superfamily/Winged helix DNA-binding domain"/>
    <property type="match status" value="1"/>
</dbReference>
<dbReference type="PANTHER" id="PTHR43133">
    <property type="entry name" value="RNA POLYMERASE ECF-TYPE SIGMA FACTO"/>
    <property type="match status" value="1"/>
</dbReference>
<dbReference type="GO" id="GO:0016987">
    <property type="term" value="F:sigma factor activity"/>
    <property type="evidence" value="ECO:0007669"/>
    <property type="project" value="UniProtKB-KW"/>
</dbReference>
<dbReference type="InterPro" id="IPR007627">
    <property type="entry name" value="RNA_pol_sigma70_r2"/>
</dbReference>
<keyword evidence="2" id="KW-0805">Transcription regulation</keyword>
<dbReference type="EMBL" id="FOQY01000016">
    <property type="protein sequence ID" value="SFK05851.1"/>
    <property type="molecule type" value="Genomic_DNA"/>
</dbReference>
<feature type="domain" description="RNA polymerase sigma factor 70 region 4 type 2" evidence="6">
    <location>
        <begin position="160"/>
        <end position="210"/>
    </location>
</feature>
<dbReference type="GO" id="GO:0003677">
    <property type="term" value="F:DNA binding"/>
    <property type="evidence" value="ECO:0007669"/>
    <property type="project" value="InterPro"/>
</dbReference>
<dbReference type="InterPro" id="IPR039425">
    <property type="entry name" value="RNA_pol_sigma-70-like"/>
</dbReference>
<dbReference type="InterPro" id="IPR013249">
    <property type="entry name" value="RNA_pol_sigma70_r4_t2"/>
</dbReference>
<dbReference type="AlphaFoldDB" id="A0A1I3WHD6"/>
<dbReference type="PANTHER" id="PTHR43133:SF53">
    <property type="entry name" value="ECF RNA POLYMERASE SIGMA-E FACTOR"/>
    <property type="match status" value="1"/>
</dbReference>
<evidence type="ECO:0000259" key="5">
    <source>
        <dbReference type="Pfam" id="PF04542"/>
    </source>
</evidence>
<dbReference type="NCBIfam" id="TIGR02937">
    <property type="entry name" value="sigma70-ECF"/>
    <property type="match status" value="1"/>
</dbReference>
<evidence type="ECO:0000259" key="6">
    <source>
        <dbReference type="Pfam" id="PF08281"/>
    </source>
</evidence>
<organism evidence="7 8">
    <name type="scientific">Streptosporangium canum</name>
    <dbReference type="NCBI Taxonomy" id="324952"/>
    <lineage>
        <taxon>Bacteria</taxon>
        <taxon>Bacillati</taxon>
        <taxon>Actinomycetota</taxon>
        <taxon>Actinomycetes</taxon>
        <taxon>Streptosporangiales</taxon>
        <taxon>Streptosporangiaceae</taxon>
        <taxon>Streptosporangium</taxon>
    </lineage>
</organism>
<reference evidence="8" key="1">
    <citation type="submission" date="2016-10" db="EMBL/GenBank/DDBJ databases">
        <authorList>
            <person name="Varghese N."/>
            <person name="Submissions S."/>
        </authorList>
    </citation>
    <scope>NUCLEOTIDE SEQUENCE [LARGE SCALE GENOMIC DNA]</scope>
    <source>
        <strain evidence="8">CGMCC 4.2126</strain>
    </source>
</reference>
<evidence type="ECO:0000256" key="2">
    <source>
        <dbReference type="ARBA" id="ARBA00023015"/>
    </source>
</evidence>
<evidence type="ECO:0000313" key="7">
    <source>
        <dbReference type="EMBL" id="SFK05851.1"/>
    </source>
</evidence>
<dbReference type="CDD" id="cd06171">
    <property type="entry name" value="Sigma70_r4"/>
    <property type="match status" value="1"/>
</dbReference>
<gene>
    <name evidence="7" type="ORF">SAMN05216275_11696</name>
</gene>
<dbReference type="InterPro" id="IPR036388">
    <property type="entry name" value="WH-like_DNA-bd_sf"/>
</dbReference>
<evidence type="ECO:0000256" key="3">
    <source>
        <dbReference type="ARBA" id="ARBA00023082"/>
    </source>
</evidence>
<comment type="similarity">
    <text evidence="1">Belongs to the sigma-70 factor family. ECF subfamily.</text>
</comment>
<proteinExistence type="inferred from homology"/>
<protein>
    <submittedName>
        <fullName evidence="7">RNA polymerase sigma-70 factor, ECF subfamily</fullName>
    </submittedName>
</protein>
<dbReference type="InterPro" id="IPR013324">
    <property type="entry name" value="RNA_pol_sigma_r3/r4-like"/>
</dbReference>
<keyword evidence="4" id="KW-0804">Transcription</keyword>
<dbReference type="InterPro" id="IPR013325">
    <property type="entry name" value="RNA_pol_sigma_r2"/>
</dbReference>
<sequence length="227" mass="25393">MSQMSYQEETIVESFTGGRLPPDDVVVAALRAGDEAMFATLLDTWSRGMLWLARTHVSTNDSAEEIVQDTWLAVVRGIGGFEGRSSVKTWVYRILVNTAKKRGMRENRTVPWSSVFEQERPTVDRSRFQGVDDPLPGHWKELPAAWPTPEGEVLAAEVRGRIAAALAELPPRQRAVITLRDVEGCTSEEVCEILEISAANQRVLLHRARASVRGQLEDYFETARRSA</sequence>
<dbReference type="Gene3D" id="1.10.1740.10">
    <property type="match status" value="1"/>
</dbReference>
<evidence type="ECO:0000313" key="8">
    <source>
        <dbReference type="Proteomes" id="UP000199111"/>
    </source>
</evidence>
<dbReference type="InterPro" id="IPR014284">
    <property type="entry name" value="RNA_pol_sigma-70_dom"/>
</dbReference>
<evidence type="ECO:0000256" key="4">
    <source>
        <dbReference type="ARBA" id="ARBA00023163"/>
    </source>
</evidence>
<dbReference type="SUPFAM" id="SSF88659">
    <property type="entry name" value="Sigma3 and sigma4 domains of RNA polymerase sigma factors"/>
    <property type="match status" value="1"/>
</dbReference>
<feature type="domain" description="RNA polymerase sigma-70 region 2" evidence="5">
    <location>
        <begin position="46"/>
        <end position="107"/>
    </location>
</feature>
<evidence type="ECO:0000256" key="1">
    <source>
        <dbReference type="ARBA" id="ARBA00010641"/>
    </source>
</evidence>
<keyword evidence="3" id="KW-0731">Sigma factor</keyword>
<dbReference type="Pfam" id="PF04542">
    <property type="entry name" value="Sigma70_r2"/>
    <property type="match status" value="1"/>
</dbReference>
<dbReference type="SUPFAM" id="SSF88946">
    <property type="entry name" value="Sigma2 domain of RNA polymerase sigma factors"/>
    <property type="match status" value="1"/>
</dbReference>